<organism evidence="1 2">
    <name type="scientific">Trametes pubescens</name>
    <name type="common">White-rot fungus</name>
    <dbReference type="NCBI Taxonomy" id="154538"/>
    <lineage>
        <taxon>Eukaryota</taxon>
        <taxon>Fungi</taxon>
        <taxon>Dikarya</taxon>
        <taxon>Basidiomycota</taxon>
        <taxon>Agaricomycotina</taxon>
        <taxon>Agaricomycetes</taxon>
        <taxon>Polyporales</taxon>
        <taxon>Polyporaceae</taxon>
        <taxon>Trametes</taxon>
    </lineage>
</organism>
<accession>A0A1M2W3E7</accession>
<sequence>MSVTPSVHDARSYNCIIVDKIQVLDATVAGSIYFTGELLYGRNAFREHDVQSTALITRNIIQSIGELELVHVKETTVISENSLLYKIDAVPFADASLSLRIMEEGQFFWRTNIALQDVGIPRGAPPLRHLSLAQRTYAPSEDTLRWCFHCAHWYHLVCLSRAPPLLVDAHGTLNTSQPNLAWVPQTPDQNQWATLIRSPITRFSLASVSLSTTNVLSLELILGPARQYHLAHGGPPPDMAQWIQEHVQCAGGSPQTFRQFAWMTAPVYSLCPRCGDRI</sequence>
<protein>
    <submittedName>
        <fullName evidence="1">Uncharacterized protein</fullName>
    </submittedName>
</protein>
<proteinExistence type="predicted"/>
<dbReference type="EMBL" id="MNAD01000295">
    <property type="protein sequence ID" value="OJT14384.1"/>
    <property type="molecule type" value="Genomic_DNA"/>
</dbReference>
<evidence type="ECO:0000313" key="2">
    <source>
        <dbReference type="Proteomes" id="UP000184267"/>
    </source>
</evidence>
<keyword evidence="2" id="KW-1185">Reference proteome</keyword>
<reference evidence="1 2" key="1">
    <citation type="submission" date="2016-10" db="EMBL/GenBank/DDBJ databases">
        <title>Genome sequence of the basidiomycete white-rot fungus Trametes pubescens.</title>
        <authorList>
            <person name="Makela M.R."/>
            <person name="Granchi Z."/>
            <person name="Peng M."/>
            <person name="De Vries R.P."/>
            <person name="Grigoriev I."/>
            <person name="Riley R."/>
            <person name="Hilden K."/>
        </authorList>
    </citation>
    <scope>NUCLEOTIDE SEQUENCE [LARGE SCALE GENOMIC DNA]</scope>
    <source>
        <strain evidence="1 2">FBCC735</strain>
    </source>
</reference>
<comment type="caution">
    <text evidence="1">The sequence shown here is derived from an EMBL/GenBank/DDBJ whole genome shotgun (WGS) entry which is preliminary data.</text>
</comment>
<dbReference type="OMA" id="TSHEMSV"/>
<evidence type="ECO:0000313" key="1">
    <source>
        <dbReference type="EMBL" id="OJT14384.1"/>
    </source>
</evidence>
<name>A0A1M2W3E7_TRAPU</name>
<dbReference type="AlphaFoldDB" id="A0A1M2W3E7"/>
<dbReference type="Proteomes" id="UP000184267">
    <property type="component" value="Unassembled WGS sequence"/>
</dbReference>
<gene>
    <name evidence="1" type="ORF">TRAPUB_9066</name>
</gene>